<comment type="caution">
    <text evidence="2">The sequence shown here is derived from an EMBL/GenBank/DDBJ whole genome shotgun (WGS) entry which is preliminary data.</text>
</comment>
<gene>
    <name evidence="2" type="ORF">GM544_15210</name>
</gene>
<dbReference type="Gene3D" id="2.60.40.4180">
    <property type="match status" value="1"/>
</dbReference>
<keyword evidence="1" id="KW-0732">Signal</keyword>
<feature type="signal peptide" evidence="1">
    <location>
        <begin position="1"/>
        <end position="21"/>
    </location>
</feature>
<organism evidence="2 3">
    <name type="scientific">Streptococcus pneumoniae</name>
    <dbReference type="NCBI Taxonomy" id="1313"/>
    <lineage>
        <taxon>Bacteria</taxon>
        <taxon>Bacillati</taxon>
        <taxon>Bacillota</taxon>
        <taxon>Bacilli</taxon>
        <taxon>Lactobacillales</taxon>
        <taxon>Streptococcaceae</taxon>
        <taxon>Streptococcus</taxon>
    </lineage>
</organism>
<protein>
    <submittedName>
        <fullName evidence="2">Cell surface protein</fullName>
    </submittedName>
</protein>
<feature type="non-terminal residue" evidence="2">
    <location>
        <position position="56"/>
    </location>
</feature>
<sequence>MISRIFFVMALCFSLVWGAHAVQAQEDHTLVLQLENYQEVVSQLPSRDGHRLQVWK</sequence>
<dbReference type="Proteomes" id="UP000476212">
    <property type="component" value="Unassembled WGS sequence"/>
</dbReference>
<evidence type="ECO:0000256" key="1">
    <source>
        <dbReference type="SAM" id="SignalP"/>
    </source>
</evidence>
<evidence type="ECO:0000313" key="3">
    <source>
        <dbReference type="Proteomes" id="UP000476212"/>
    </source>
</evidence>
<dbReference type="EMBL" id="WNIB01000978">
    <property type="protein sequence ID" value="MTV91743.1"/>
    <property type="molecule type" value="Genomic_DNA"/>
</dbReference>
<feature type="chain" id="PRO_5039302040" evidence="1">
    <location>
        <begin position="22"/>
        <end position="56"/>
    </location>
</feature>
<accession>A0A6G2DQD0</accession>
<dbReference type="AlphaFoldDB" id="A0A6G2DQD0"/>
<reference evidence="2 3" key="1">
    <citation type="submission" date="2019-11" db="EMBL/GenBank/DDBJ databases">
        <title>Growth characteristics of pneumococcus vary with the chemical composition of the capsule and with environmental conditions.</title>
        <authorList>
            <person name="Tothpal A."/>
            <person name="Desobry K."/>
            <person name="Joshi S."/>
            <person name="Wyllie A.L."/>
            <person name="Weinberger D.M."/>
        </authorList>
    </citation>
    <scope>NUCLEOTIDE SEQUENCE [LARGE SCALE GENOMIC DNA]</scope>
    <source>
        <strain evidence="3">pnumococcus15C</strain>
    </source>
</reference>
<proteinExistence type="predicted"/>
<evidence type="ECO:0000313" key="2">
    <source>
        <dbReference type="EMBL" id="MTV91743.1"/>
    </source>
</evidence>
<name>A0A6G2DQD0_STREE</name>